<name>A0A137YA23_9GAMM</name>
<evidence type="ECO:0000313" key="5">
    <source>
        <dbReference type="Proteomes" id="UP000075680"/>
    </source>
</evidence>
<evidence type="ECO:0000256" key="1">
    <source>
        <dbReference type="ARBA" id="ARBA00008791"/>
    </source>
</evidence>
<evidence type="ECO:0000259" key="3">
    <source>
        <dbReference type="Pfam" id="PF00582"/>
    </source>
</evidence>
<dbReference type="PRINTS" id="PR01438">
    <property type="entry name" value="UNVRSLSTRESS"/>
</dbReference>
<dbReference type="RefSeq" id="WP_004878276.1">
    <property type="nucleotide sequence ID" value="NZ_BCLZ01000033.1"/>
</dbReference>
<dbReference type="PANTHER" id="PTHR46268">
    <property type="entry name" value="STRESS RESPONSE PROTEIN NHAX"/>
    <property type="match status" value="1"/>
</dbReference>
<dbReference type="InterPro" id="IPR006016">
    <property type="entry name" value="UspA"/>
</dbReference>
<comment type="caution">
    <text evidence="4">The sequence shown here is derived from an EMBL/GenBank/DDBJ whole genome shotgun (WGS) entry which is preliminary data.</text>
</comment>
<dbReference type="Gene3D" id="3.40.50.620">
    <property type="entry name" value="HUPs"/>
    <property type="match status" value="1"/>
</dbReference>
<comment type="similarity">
    <text evidence="1 2">Belongs to the universal stress protein A family.</text>
</comment>
<protein>
    <recommendedName>
        <fullName evidence="2">Universal stress protein</fullName>
    </recommendedName>
</protein>
<accession>A0A150HNV7</accession>
<comment type="subcellular location">
    <subcellularLocation>
        <location evidence="2">Cytoplasm</location>
    </subcellularLocation>
</comment>
<dbReference type="AlphaFoldDB" id="A0A137YA23"/>
<dbReference type="GO" id="GO:0005737">
    <property type="term" value="C:cytoplasm"/>
    <property type="evidence" value="ECO:0007669"/>
    <property type="project" value="UniProtKB-SubCell"/>
</dbReference>
<evidence type="ECO:0000313" key="4">
    <source>
        <dbReference type="EMBL" id="KXZ67638.1"/>
    </source>
</evidence>
<dbReference type="Pfam" id="PF00582">
    <property type="entry name" value="Usp"/>
    <property type="match status" value="1"/>
</dbReference>
<dbReference type="InterPro" id="IPR006015">
    <property type="entry name" value="Universal_stress_UspA"/>
</dbReference>
<organism evidence="4 5">
    <name type="scientific">Acinetobacter venetianus</name>
    <dbReference type="NCBI Taxonomy" id="52133"/>
    <lineage>
        <taxon>Bacteria</taxon>
        <taxon>Pseudomonadati</taxon>
        <taxon>Pseudomonadota</taxon>
        <taxon>Gammaproteobacteria</taxon>
        <taxon>Moraxellales</taxon>
        <taxon>Moraxellaceae</taxon>
        <taxon>Acinetobacter</taxon>
    </lineage>
</organism>
<dbReference type="Proteomes" id="UP000075680">
    <property type="component" value="Unassembled WGS sequence"/>
</dbReference>
<dbReference type="SUPFAM" id="SSF52402">
    <property type="entry name" value="Adenine nucleotide alpha hydrolases-like"/>
    <property type="match status" value="1"/>
</dbReference>
<evidence type="ECO:0000256" key="2">
    <source>
        <dbReference type="PIRNR" id="PIRNR006276"/>
    </source>
</evidence>
<dbReference type="InterPro" id="IPR014729">
    <property type="entry name" value="Rossmann-like_a/b/a_fold"/>
</dbReference>
<sequence length="145" mass="15877">MTYQKILVAIDDSEIAVNVIQEAAQLAKALNSEITVVEVMTLDPYLADAYLKLGQSNELIERVRSYVQENLDKAEKKFEELGLTVGTQILEGFSIHEEIIGAAQNLGSDLIIMGSHGRTGIKKFILGSVAQKVLGESHIPVLIVR</sequence>
<feature type="domain" description="UspA" evidence="3">
    <location>
        <begin position="3"/>
        <end position="145"/>
    </location>
</feature>
<dbReference type="CDD" id="cd00293">
    <property type="entry name" value="USP-like"/>
    <property type="match status" value="1"/>
</dbReference>
<dbReference type="PANTHER" id="PTHR46268:SF6">
    <property type="entry name" value="UNIVERSAL STRESS PROTEIN UP12"/>
    <property type="match status" value="1"/>
</dbReference>
<reference evidence="4 5" key="1">
    <citation type="journal article" date="2016" name="Sci. Rep.">
        <title>Genomic and phenotypic characterization of the species Acinetobacter venetianus.</title>
        <authorList>
            <person name="Fondi M."/>
            <person name="Maida I."/>
            <person name="Perrin E."/>
            <person name="Orlandini V."/>
            <person name="La Torre L."/>
            <person name="Bosi E."/>
            <person name="Negroni A."/>
            <person name="Zanaroli G."/>
            <person name="Fava F."/>
            <person name="Decorosi F."/>
            <person name="Giovannetti L."/>
            <person name="Viti C."/>
            <person name="Vaneechoutte M."/>
            <person name="Dijkshoorn L."/>
            <person name="Fani R."/>
        </authorList>
    </citation>
    <scope>NUCLEOTIDE SEQUENCE [LARGE SCALE GENOMIC DNA]</scope>
    <source>
        <strain evidence="4 5">LUH5627</strain>
    </source>
</reference>
<keyword evidence="2" id="KW-0963">Cytoplasm</keyword>
<dbReference type="PIRSF" id="PIRSF006276">
    <property type="entry name" value="UspA"/>
    <property type="match status" value="1"/>
</dbReference>
<proteinExistence type="inferred from homology"/>
<dbReference type="PATRIC" id="fig|52133.18.peg.2149"/>
<accession>A0A137YA23</accession>
<gene>
    <name evidence="4" type="primary">nhaX</name>
    <name evidence="4" type="ORF">AVENLUH5627_02076</name>
</gene>
<dbReference type="EMBL" id="JRUE01000182">
    <property type="protein sequence ID" value="KXZ67638.1"/>
    <property type="molecule type" value="Genomic_DNA"/>
</dbReference>
<dbReference type="GeneID" id="58194013"/>